<sequence length="99" mass="11266">MRVRVRKLVYPANGESKFSTNVRPPPEPRDGESPIVHLQLGPPWRQVPPTSPWPDSTPGALRRSQTVWNPLCRSRRPIIHKTANLSQGHFVAHFSTDLR</sequence>
<reference evidence="2 3" key="1">
    <citation type="submission" date="2023-09" db="EMBL/GenBank/DDBJ databases">
        <title>Nesidiocoris tenuis whole genome shotgun sequence.</title>
        <authorList>
            <person name="Shibata T."/>
            <person name="Shimoda M."/>
            <person name="Kobayashi T."/>
            <person name="Uehara T."/>
        </authorList>
    </citation>
    <scope>NUCLEOTIDE SEQUENCE [LARGE SCALE GENOMIC DNA]</scope>
    <source>
        <strain evidence="2 3">Japan</strain>
    </source>
</reference>
<evidence type="ECO:0000313" key="2">
    <source>
        <dbReference type="EMBL" id="BES95213.1"/>
    </source>
</evidence>
<proteinExistence type="predicted"/>
<name>A0ABN7ATD9_9HEMI</name>
<dbReference type="Proteomes" id="UP001307889">
    <property type="component" value="Chromosome 6"/>
</dbReference>
<protein>
    <submittedName>
        <fullName evidence="2">Uncharacterized protein</fullName>
    </submittedName>
</protein>
<organism evidence="2 3">
    <name type="scientific">Nesidiocoris tenuis</name>
    <dbReference type="NCBI Taxonomy" id="355587"/>
    <lineage>
        <taxon>Eukaryota</taxon>
        <taxon>Metazoa</taxon>
        <taxon>Ecdysozoa</taxon>
        <taxon>Arthropoda</taxon>
        <taxon>Hexapoda</taxon>
        <taxon>Insecta</taxon>
        <taxon>Pterygota</taxon>
        <taxon>Neoptera</taxon>
        <taxon>Paraneoptera</taxon>
        <taxon>Hemiptera</taxon>
        <taxon>Heteroptera</taxon>
        <taxon>Panheteroptera</taxon>
        <taxon>Cimicomorpha</taxon>
        <taxon>Miridae</taxon>
        <taxon>Dicyphina</taxon>
        <taxon>Nesidiocoris</taxon>
    </lineage>
</organism>
<keyword evidence="3" id="KW-1185">Reference proteome</keyword>
<evidence type="ECO:0000256" key="1">
    <source>
        <dbReference type="SAM" id="MobiDB-lite"/>
    </source>
</evidence>
<feature type="region of interest" description="Disordered" evidence="1">
    <location>
        <begin position="14"/>
        <end position="62"/>
    </location>
</feature>
<accession>A0ABN7ATD9</accession>
<evidence type="ECO:0000313" key="3">
    <source>
        <dbReference type="Proteomes" id="UP001307889"/>
    </source>
</evidence>
<gene>
    <name evidence="2" type="ORF">NTJ_08022</name>
</gene>
<dbReference type="EMBL" id="AP028914">
    <property type="protein sequence ID" value="BES95213.1"/>
    <property type="molecule type" value="Genomic_DNA"/>
</dbReference>